<name>D2XB60_GBMV</name>
<accession>D2XB60</accession>
<keyword evidence="2" id="KW-1185">Reference proteome</keyword>
<gene>
    <name evidence="1" type="ORF">MAR_ORF425</name>
</gene>
<evidence type="ECO:0000313" key="2">
    <source>
        <dbReference type="Proteomes" id="UP000029780"/>
    </source>
</evidence>
<dbReference type="Proteomes" id="UP000029780">
    <property type="component" value="Segment"/>
</dbReference>
<dbReference type="OrthoDB" id="27852at10239"/>
<dbReference type="RefSeq" id="YP_003407149.1">
    <property type="nucleotide sequence ID" value="NC_013756.1"/>
</dbReference>
<organism evidence="1 2">
    <name type="scientific">Marseillevirus marseillevirus</name>
    <name type="common">GBM</name>
    <dbReference type="NCBI Taxonomy" id="694581"/>
    <lineage>
        <taxon>Viruses</taxon>
        <taxon>Varidnaviria</taxon>
        <taxon>Bamfordvirae</taxon>
        <taxon>Nucleocytoviricota</taxon>
        <taxon>Megaviricetes</taxon>
        <taxon>Pimascovirales</taxon>
        <taxon>Pimascovirales incertae sedis</taxon>
        <taxon>Marseilleviridae</taxon>
        <taxon>Marseillevirus</taxon>
        <taxon>Marseillevirus massiliense</taxon>
    </lineage>
</organism>
<reference evidence="1 2" key="1">
    <citation type="journal article" date="2009" name="Proc. Natl. Acad. Sci. U.S.A.">
        <title>Giant Marseillevirus highlights the role of amoebae as a melting pot in emergence of chimeric microorganisms.</title>
        <authorList>
            <person name="Boyer M."/>
            <person name="Yutin N."/>
            <person name="Pagnier I."/>
            <person name="Barrassi L."/>
            <person name="Fournous G."/>
            <person name="Espinosa L."/>
            <person name="Robert C."/>
            <person name="Azza S."/>
            <person name="Sun S."/>
            <person name="Rossmann M.G."/>
            <person name="Suzan-Monti M."/>
            <person name="La Scola B."/>
            <person name="Koonin E.V."/>
            <person name="Raoult D."/>
        </authorList>
    </citation>
    <scope>NUCLEOTIDE SEQUENCE [LARGE SCALE GENOMIC DNA]</scope>
    <source>
        <strain evidence="1 2">T19</strain>
    </source>
</reference>
<dbReference type="KEGG" id="vg:8746661"/>
<evidence type="ECO:0000313" key="1">
    <source>
        <dbReference type="EMBL" id="ADB04187.1"/>
    </source>
</evidence>
<protein>
    <submittedName>
        <fullName evidence="1">Uncharacterized protein</fullName>
    </submittedName>
</protein>
<proteinExistence type="predicted"/>
<sequence length="59" mass="7004">MSQQKSYFQILPTPEEFKEAEKKLLYQIKMDESELTPQKAKEHVSLISTMWDLKAVLKF</sequence>
<organismHost>
    <name type="scientific">Acanthamoeba</name>
    <dbReference type="NCBI Taxonomy" id="5754"/>
</organismHost>
<dbReference type="EMBL" id="GU071086">
    <property type="protein sequence ID" value="ADB04187.1"/>
    <property type="molecule type" value="Genomic_DNA"/>
</dbReference>
<dbReference type="GeneID" id="8746661"/>